<dbReference type="InterPro" id="IPR036890">
    <property type="entry name" value="HATPase_C_sf"/>
</dbReference>
<reference evidence="2" key="1">
    <citation type="submission" date="2019-06" db="EMBL/GenBank/DDBJ databases">
        <authorList>
            <person name="Murdoch R.W."/>
            <person name="Fathepure B."/>
        </authorList>
    </citation>
    <scope>NUCLEOTIDE SEQUENCE</scope>
</reference>
<dbReference type="Pfam" id="PF13581">
    <property type="entry name" value="HATPase_c_2"/>
    <property type="match status" value="1"/>
</dbReference>
<proteinExistence type="predicted"/>
<dbReference type="InterPro" id="IPR003594">
    <property type="entry name" value="HATPase_dom"/>
</dbReference>
<evidence type="ECO:0000259" key="1">
    <source>
        <dbReference type="Pfam" id="PF13581"/>
    </source>
</evidence>
<dbReference type="SUPFAM" id="SSF55874">
    <property type="entry name" value="ATPase domain of HSP90 chaperone/DNA topoisomerase II/histidine kinase"/>
    <property type="match status" value="1"/>
</dbReference>
<name>A0A5B8RHK5_9ZZZZ</name>
<gene>
    <name evidence="2" type="ORF">KBTEX_02527</name>
</gene>
<dbReference type="EMBL" id="MN079129">
    <property type="protein sequence ID" value="QEA06197.1"/>
    <property type="molecule type" value="Genomic_DNA"/>
</dbReference>
<feature type="domain" description="Histidine kinase/HSP90-like ATPase" evidence="1">
    <location>
        <begin position="66"/>
        <end position="147"/>
    </location>
</feature>
<protein>
    <recommendedName>
        <fullName evidence="1">Histidine kinase/HSP90-like ATPase domain-containing protein</fullName>
    </recommendedName>
</protein>
<sequence>MEAEPALAPRLRAVMGQVNAIATAHGLQGRTPGGESLLCELVRAVCEGVVAITGEHRAVDLSLDVVSPVGLDPGEAIPVALVVNELVINAFKHGRRDGDPGPAVAVTVTGAPDGACVCVHNAADVADGADLPRDGNGGVGLGLAYRLLPRPGAELSLQAGDGRVAARLVLRHPVVRPPRRVPG</sequence>
<organism evidence="2">
    <name type="scientific">uncultured organism</name>
    <dbReference type="NCBI Taxonomy" id="155900"/>
    <lineage>
        <taxon>unclassified sequences</taxon>
        <taxon>environmental samples</taxon>
    </lineage>
</organism>
<accession>A0A5B8RHK5</accession>
<dbReference type="AlphaFoldDB" id="A0A5B8RHK5"/>
<dbReference type="Gene3D" id="3.30.565.10">
    <property type="entry name" value="Histidine kinase-like ATPase, C-terminal domain"/>
    <property type="match status" value="1"/>
</dbReference>
<evidence type="ECO:0000313" key="2">
    <source>
        <dbReference type="EMBL" id="QEA06197.1"/>
    </source>
</evidence>